<feature type="transmembrane region" description="Helical" evidence="1">
    <location>
        <begin position="325"/>
        <end position="345"/>
    </location>
</feature>
<feature type="transmembrane region" description="Helical" evidence="1">
    <location>
        <begin position="67"/>
        <end position="84"/>
    </location>
</feature>
<feature type="transmembrane region" description="Helical" evidence="1">
    <location>
        <begin position="357"/>
        <end position="383"/>
    </location>
</feature>
<proteinExistence type="predicted"/>
<dbReference type="RefSeq" id="WP_108115374.1">
    <property type="nucleotide sequence ID" value="NZ_QBKT01000006.1"/>
</dbReference>
<evidence type="ECO:0000256" key="1">
    <source>
        <dbReference type="SAM" id="Phobius"/>
    </source>
</evidence>
<evidence type="ECO:0008006" key="4">
    <source>
        <dbReference type="Google" id="ProtNLM"/>
    </source>
</evidence>
<keyword evidence="1" id="KW-0472">Membrane</keyword>
<gene>
    <name evidence="2" type="ORF">C8N46_10672</name>
</gene>
<sequence>MNFIKKNIDSIIIVFLMGFFISDFITSIAFKLTPNSFYRYSGMVKLIFEAFMIVMIVVYFKKPLKTLWFIIFFALSFIISQFLLKETPYDFKMHISIGNIYFFNRYLYLLIFILFVKTLLLKEHTYKKIYRYFEIFLYLNTIALLVGYFFHVETFRSYEYTTRFGVSGFFSKPGEASYMYIIAIIVNYYFWISEKNKTSFYKLLFFITCSLCLGQKKIILFLLLLGIMHLIHYNRFKKIIRIALPVLFVIFLFVKDSFIQLVLSKSPFWKNIYEESGLVSTLFSYRDQLLVKAMDYIDENWSFLNYIFGGIDFNTFKVEFEFIDLYIFMGFAGIIYYLYIVSSYLNGSNSLKRNLIIIVFITSLLSGGLILNVLAAILLYIAVKYIMLPNNTPQTA</sequence>
<protein>
    <recommendedName>
        <fullName evidence="4">O-antigen ligase-like membrane protein</fullName>
    </recommendedName>
</protein>
<evidence type="ECO:0000313" key="3">
    <source>
        <dbReference type="Proteomes" id="UP000244090"/>
    </source>
</evidence>
<dbReference type="Proteomes" id="UP000244090">
    <property type="component" value="Unassembled WGS sequence"/>
</dbReference>
<keyword evidence="1" id="KW-1133">Transmembrane helix</keyword>
<accession>A0A2T6BWH5</accession>
<evidence type="ECO:0000313" key="2">
    <source>
        <dbReference type="EMBL" id="PTX60428.1"/>
    </source>
</evidence>
<feature type="transmembrane region" description="Helical" evidence="1">
    <location>
        <begin position="100"/>
        <end position="120"/>
    </location>
</feature>
<dbReference type="OrthoDB" id="1448588at2"/>
<organism evidence="2 3">
    <name type="scientific">Kordia periserrulae</name>
    <dbReference type="NCBI Taxonomy" id="701523"/>
    <lineage>
        <taxon>Bacteria</taxon>
        <taxon>Pseudomonadati</taxon>
        <taxon>Bacteroidota</taxon>
        <taxon>Flavobacteriia</taxon>
        <taxon>Flavobacteriales</taxon>
        <taxon>Flavobacteriaceae</taxon>
        <taxon>Kordia</taxon>
    </lineage>
</organism>
<feature type="transmembrane region" description="Helical" evidence="1">
    <location>
        <begin position="12"/>
        <end position="30"/>
    </location>
</feature>
<dbReference type="EMBL" id="QBKT01000006">
    <property type="protein sequence ID" value="PTX60428.1"/>
    <property type="molecule type" value="Genomic_DNA"/>
</dbReference>
<comment type="caution">
    <text evidence="2">The sequence shown here is derived from an EMBL/GenBank/DDBJ whole genome shotgun (WGS) entry which is preliminary data.</text>
</comment>
<keyword evidence="1" id="KW-0812">Transmembrane</keyword>
<feature type="transmembrane region" description="Helical" evidence="1">
    <location>
        <begin position="239"/>
        <end position="263"/>
    </location>
</feature>
<feature type="transmembrane region" description="Helical" evidence="1">
    <location>
        <begin position="204"/>
        <end position="227"/>
    </location>
</feature>
<keyword evidence="3" id="KW-1185">Reference proteome</keyword>
<reference evidence="2 3" key="1">
    <citation type="submission" date="2018-04" db="EMBL/GenBank/DDBJ databases">
        <title>Genomic Encyclopedia of Archaeal and Bacterial Type Strains, Phase II (KMG-II): from individual species to whole genera.</title>
        <authorList>
            <person name="Goeker M."/>
        </authorList>
    </citation>
    <scope>NUCLEOTIDE SEQUENCE [LARGE SCALE GENOMIC DNA]</scope>
    <source>
        <strain evidence="2 3">DSM 25731</strain>
    </source>
</reference>
<feature type="transmembrane region" description="Helical" evidence="1">
    <location>
        <begin position="132"/>
        <end position="150"/>
    </location>
</feature>
<name>A0A2T6BWH5_9FLAO</name>
<feature type="transmembrane region" description="Helical" evidence="1">
    <location>
        <begin position="42"/>
        <end position="60"/>
    </location>
</feature>
<feature type="transmembrane region" description="Helical" evidence="1">
    <location>
        <begin position="176"/>
        <end position="192"/>
    </location>
</feature>
<dbReference type="AlphaFoldDB" id="A0A2T6BWH5"/>